<evidence type="ECO:0008006" key="3">
    <source>
        <dbReference type="Google" id="ProtNLM"/>
    </source>
</evidence>
<name>A0A1E7FWL5_9STRA</name>
<dbReference type="Gene3D" id="3.60.10.10">
    <property type="entry name" value="Endonuclease/exonuclease/phosphatase"/>
    <property type="match status" value="1"/>
</dbReference>
<dbReference type="InterPro" id="IPR036691">
    <property type="entry name" value="Endo/exonu/phosph_ase_sf"/>
</dbReference>
<accession>A0A1E7FWL5</accession>
<evidence type="ECO:0000313" key="1">
    <source>
        <dbReference type="EMBL" id="OEU22558.1"/>
    </source>
</evidence>
<dbReference type="KEGG" id="fcy:FRACYDRAFT_267312"/>
<dbReference type="SUPFAM" id="SSF56219">
    <property type="entry name" value="DNase I-like"/>
    <property type="match status" value="1"/>
</dbReference>
<dbReference type="OrthoDB" id="276515at2759"/>
<protein>
    <recommendedName>
        <fullName evidence="3">DNase I-like protein</fullName>
    </recommendedName>
</protein>
<dbReference type="AlphaFoldDB" id="A0A1E7FWL5"/>
<reference evidence="1 2" key="1">
    <citation type="submission" date="2016-09" db="EMBL/GenBank/DDBJ databases">
        <title>Extensive genetic diversity and differential bi-allelic expression allows diatom success in the polar Southern Ocean.</title>
        <authorList>
            <consortium name="DOE Joint Genome Institute"/>
            <person name="Mock T."/>
            <person name="Otillar R.P."/>
            <person name="Strauss J."/>
            <person name="Dupont C."/>
            <person name="Frickenhaus S."/>
            <person name="Maumus F."/>
            <person name="Mcmullan M."/>
            <person name="Sanges R."/>
            <person name="Schmutz J."/>
            <person name="Toseland A."/>
            <person name="Valas R."/>
            <person name="Veluchamy A."/>
            <person name="Ward B.J."/>
            <person name="Allen A."/>
            <person name="Barry K."/>
            <person name="Falciatore A."/>
            <person name="Ferrante M."/>
            <person name="Fortunato A.E."/>
            <person name="Gloeckner G."/>
            <person name="Gruber A."/>
            <person name="Hipkin R."/>
            <person name="Janech M."/>
            <person name="Kroth P."/>
            <person name="Leese F."/>
            <person name="Lindquist E."/>
            <person name="Lyon B.R."/>
            <person name="Martin J."/>
            <person name="Mayer C."/>
            <person name="Parker M."/>
            <person name="Quesneville H."/>
            <person name="Raymond J."/>
            <person name="Uhlig C."/>
            <person name="Valentin K.U."/>
            <person name="Worden A.Z."/>
            <person name="Armbrust E.V."/>
            <person name="Bowler C."/>
            <person name="Green B."/>
            <person name="Moulton V."/>
            <person name="Van Oosterhout C."/>
            <person name="Grigoriev I."/>
        </authorList>
    </citation>
    <scope>NUCLEOTIDE SEQUENCE [LARGE SCALE GENOMIC DNA]</scope>
    <source>
        <strain evidence="1 2">CCMP1102</strain>
    </source>
</reference>
<keyword evidence="2" id="KW-1185">Reference proteome</keyword>
<sequence>MKDRLERIYNKLSNDTDDKQMDKITVEKWLLCINKKLRRGDEYRNAALAMGYIDSNPDDPWEERKYRMTIPEDGILSLSGFIEVYQKELSCGKFWGIAHDMQVLDESLPDAGLFTSRFDRIYYNSQSLTPVTITDTTSDEPCPNENEPSDHLPVAVSFTTI</sequence>
<gene>
    <name evidence="1" type="ORF">FRACYDRAFT_267312</name>
</gene>
<dbReference type="InParanoid" id="A0A1E7FWL5"/>
<dbReference type="Proteomes" id="UP000095751">
    <property type="component" value="Unassembled WGS sequence"/>
</dbReference>
<dbReference type="EMBL" id="KV784353">
    <property type="protein sequence ID" value="OEU22558.1"/>
    <property type="molecule type" value="Genomic_DNA"/>
</dbReference>
<organism evidence="1 2">
    <name type="scientific">Fragilariopsis cylindrus CCMP1102</name>
    <dbReference type="NCBI Taxonomy" id="635003"/>
    <lineage>
        <taxon>Eukaryota</taxon>
        <taxon>Sar</taxon>
        <taxon>Stramenopiles</taxon>
        <taxon>Ochrophyta</taxon>
        <taxon>Bacillariophyta</taxon>
        <taxon>Bacillariophyceae</taxon>
        <taxon>Bacillariophycidae</taxon>
        <taxon>Bacillariales</taxon>
        <taxon>Bacillariaceae</taxon>
        <taxon>Fragilariopsis</taxon>
    </lineage>
</organism>
<evidence type="ECO:0000313" key="2">
    <source>
        <dbReference type="Proteomes" id="UP000095751"/>
    </source>
</evidence>
<proteinExistence type="predicted"/>